<evidence type="ECO:0000313" key="11">
    <source>
        <dbReference type="EMBL" id="GAM38998.1"/>
    </source>
</evidence>
<feature type="transmembrane region" description="Helical" evidence="9">
    <location>
        <begin position="42"/>
        <end position="64"/>
    </location>
</feature>
<evidence type="ECO:0000256" key="8">
    <source>
        <dbReference type="SAM" id="MobiDB-lite"/>
    </source>
</evidence>
<evidence type="ECO:0000256" key="3">
    <source>
        <dbReference type="ARBA" id="ARBA00022448"/>
    </source>
</evidence>
<evidence type="ECO:0000256" key="7">
    <source>
        <dbReference type="ARBA" id="ARBA00023242"/>
    </source>
</evidence>
<comment type="subcellular location">
    <subcellularLocation>
        <location evidence="1">Membrane</location>
        <topology evidence="1">Multi-pass membrane protein</topology>
    </subcellularLocation>
</comment>
<keyword evidence="12" id="KW-1185">Reference proteome</keyword>
<dbReference type="AlphaFoldDB" id="A0A6V8HC26"/>
<dbReference type="GO" id="GO:0008270">
    <property type="term" value="F:zinc ion binding"/>
    <property type="evidence" value="ECO:0007669"/>
    <property type="project" value="InterPro"/>
</dbReference>
<evidence type="ECO:0000313" key="12">
    <source>
        <dbReference type="Proteomes" id="UP000053095"/>
    </source>
</evidence>
<feature type="compositionally biased region" description="Acidic residues" evidence="8">
    <location>
        <begin position="524"/>
        <end position="534"/>
    </location>
</feature>
<dbReference type="EMBL" id="DF933830">
    <property type="protein sequence ID" value="GAM38998.1"/>
    <property type="molecule type" value="Genomic_DNA"/>
</dbReference>
<dbReference type="InterPro" id="IPR007219">
    <property type="entry name" value="XnlR_reg_dom"/>
</dbReference>
<feature type="transmembrane region" description="Helical" evidence="9">
    <location>
        <begin position="401"/>
        <end position="423"/>
    </location>
</feature>
<keyword evidence="4 9" id="KW-0812">Transmembrane</keyword>
<accession>A0A6V8HC26</accession>
<feature type="region of interest" description="Disordered" evidence="8">
    <location>
        <begin position="492"/>
        <end position="538"/>
    </location>
</feature>
<dbReference type="PANTHER" id="PTHR48022:SF70">
    <property type="entry name" value="MONOSACCHARIDE TRANSPORTER, PUTATIVE (AFU_ORTHOLOGUE AFUA_5G14540)-RELATED"/>
    <property type="match status" value="1"/>
</dbReference>
<dbReference type="Gene3D" id="1.20.1250.20">
    <property type="entry name" value="MFS general substrate transporter like domains"/>
    <property type="match status" value="1"/>
</dbReference>
<feature type="compositionally biased region" description="Polar residues" evidence="8">
    <location>
        <begin position="511"/>
        <end position="521"/>
    </location>
</feature>
<dbReference type="FunFam" id="1.20.1250.20:FF:000134">
    <property type="entry name" value="MFS sugar transporter protein"/>
    <property type="match status" value="1"/>
</dbReference>
<feature type="domain" description="Major facilitator superfamily (MFS) profile" evidence="10">
    <location>
        <begin position="45"/>
        <end position="484"/>
    </location>
</feature>
<evidence type="ECO:0000256" key="4">
    <source>
        <dbReference type="ARBA" id="ARBA00022692"/>
    </source>
</evidence>
<dbReference type="GO" id="GO:0016020">
    <property type="term" value="C:membrane"/>
    <property type="evidence" value="ECO:0007669"/>
    <property type="project" value="UniProtKB-SubCell"/>
</dbReference>
<dbReference type="InterPro" id="IPR036259">
    <property type="entry name" value="MFS_trans_sf"/>
</dbReference>
<evidence type="ECO:0000256" key="1">
    <source>
        <dbReference type="ARBA" id="ARBA00004141"/>
    </source>
</evidence>
<protein>
    <recommendedName>
        <fullName evidence="10">Major facilitator superfamily (MFS) profile domain-containing protein</fullName>
    </recommendedName>
</protein>
<dbReference type="PROSITE" id="PS50850">
    <property type="entry name" value="MFS"/>
    <property type="match status" value="1"/>
</dbReference>
<dbReference type="InterPro" id="IPR020846">
    <property type="entry name" value="MFS_dom"/>
</dbReference>
<dbReference type="GO" id="GO:0006351">
    <property type="term" value="P:DNA-templated transcription"/>
    <property type="evidence" value="ECO:0007669"/>
    <property type="project" value="InterPro"/>
</dbReference>
<dbReference type="NCBIfam" id="TIGR00879">
    <property type="entry name" value="SP"/>
    <property type="match status" value="1"/>
</dbReference>
<dbReference type="PANTHER" id="PTHR48022">
    <property type="entry name" value="PLASTIDIC GLUCOSE TRANSPORTER 4"/>
    <property type="match status" value="1"/>
</dbReference>
<evidence type="ECO:0000256" key="9">
    <source>
        <dbReference type="SAM" id="Phobius"/>
    </source>
</evidence>
<proteinExistence type="inferred from homology"/>
<dbReference type="GO" id="GO:0005351">
    <property type="term" value="F:carbohydrate:proton symporter activity"/>
    <property type="evidence" value="ECO:0007669"/>
    <property type="project" value="TreeGrafter"/>
</dbReference>
<dbReference type="Proteomes" id="UP000053095">
    <property type="component" value="Unassembled WGS sequence"/>
</dbReference>
<dbReference type="InterPro" id="IPR050360">
    <property type="entry name" value="MFS_Sugar_Transporters"/>
</dbReference>
<evidence type="ECO:0000259" key="10">
    <source>
        <dbReference type="PROSITE" id="PS50850"/>
    </source>
</evidence>
<feature type="transmembrane region" description="Helical" evidence="9">
    <location>
        <begin position="211"/>
        <end position="228"/>
    </location>
</feature>
<name>A0A6V8HC26_TALPI</name>
<dbReference type="GO" id="GO:0003677">
    <property type="term" value="F:DNA binding"/>
    <property type="evidence" value="ECO:0007669"/>
    <property type="project" value="InterPro"/>
</dbReference>
<feature type="transmembrane region" description="Helical" evidence="9">
    <location>
        <begin position="338"/>
        <end position="355"/>
    </location>
</feature>
<dbReference type="Pfam" id="PF04082">
    <property type="entry name" value="Fungal_trans"/>
    <property type="match status" value="1"/>
</dbReference>
<dbReference type="SMART" id="SM00906">
    <property type="entry name" value="Fungal_trans"/>
    <property type="match status" value="1"/>
</dbReference>
<keyword evidence="7" id="KW-0539">Nucleus</keyword>
<feature type="transmembrane region" description="Helical" evidence="9">
    <location>
        <begin position="174"/>
        <end position="199"/>
    </location>
</feature>
<feature type="transmembrane region" description="Helical" evidence="9">
    <location>
        <begin position="140"/>
        <end position="162"/>
    </location>
</feature>
<keyword evidence="3" id="KW-0813">Transport</keyword>
<keyword evidence="5 9" id="KW-1133">Transmembrane helix</keyword>
<dbReference type="SUPFAM" id="SSF103473">
    <property type="entry name" value="MFS general substrate transporter"/>
    <property type="match status" value="1"/>
</dbReference>
<dbReference type="CDD" id="cd12148">
    <property type="entry name" value="fungal_TF_MHR"/>
    <property type="match status" value="1"/>
</dbReference>
<evidence type="ECO:0000256" key="5">
    <source>
        <dbReference type="ARBA" id="ARBA00022989"/>
    </source>
</evidence>
<evidence type="ECO:0000256" key="6">
    <source>
        <dbReference type="ARBA" id="ARBA00023136"/>
    </source>
</evidence>
<reference evidence="12" key="1">
    <citation type="journal article" date="2015" name="Genome Announc.">
        <title>Draft genome sequence of Talaromyces cellulolyticus strain Y-94, a source of lignocellulosic biomass-degrading enzymes.</title>
        <authorList>
            <person name="Fujii T."/>
            <person name="Koike H."/>
            <person name="Sawayama S."/>
            <person name="Yano S."/>
            <person name="Inoue H."/>
        </authorList>
    </citation>
    <scope>NUCLEOTIDE SEQUENCE [LARGE SCALE GENOMIC DNA]</scope>
    <source>
        <strain evidence="12">Y-94</strain>
    </source>
</reference>
<sequence length="1041" mass="115892">MAETGKEGNVKEIETMEESTETYARIMAAHKPNPLGPGYIKLYMLSAVIFLCSTMNGFDSSLMGSINALPNYAEYFDLPEHGNASTGIVFAIFQIGQMCGALFIWMTDWYGRTWHIFFGCLGVCIGTIITSLATSLPMFIAGRFLLSFFATCAHTAAPLYLVEMAPPKYRGTIAGMYNTFYNVGSVFATSAVYACHKYLANHGNLDWRLPLWLQMVCPGLVCLVVKFYPESPRWLVSKDRHDEAKAIIASYHTNGDADHPLVALQMREMLATVDPEHQASWKDLVDLRVLVESRSSRYRLMLNIAFSWFGQFSGNNIVSYYLPIMLTGIGITSTNTKLVLNIVYAVVGWVSSIIGSRLHDVVGRRKMLLTTTAGMTICLAIVAACAAGYTEYGNKTASTVSIVFIFMFGAIFACGFTPMQPIYPAEVVSNKMRAKAMGTFKLTAGAAGFLNTALESVIRRQAGVLQLLFPGSNLDDLAKKDRSELIQLLSQDSSPTGGILEPEPPCLASSPAVSNSNQLGDSNDGPESDREDPEEDRHWDEPEIGIAARIWVSVPIVEASKLWSEVQQADNCTFVLNPLGSAMASAPDSLREMRYIDFYFEHIHAITPFLHEASFRAAFASRDQQTPAWLGLINMVLAVGSIASGSENAHIYYYNQSRSFLDLDSLASGNLEALQALCLLGGYYLHYRNSPNMAYAILGAAQRLAIALGLHRESPVRTDHQTPEMAQRYAIKIEIRRRTWWSLYCLDTWASMTLGRPTCGRWDSSTMNTSLPEPLDPSDYLATSLRCSAEFCHIGNRVQHCFAQSTQISIRVAQALDHDLQEWYESLDPVLKDTMSAPPRITVAREFLRNRYHNCRLILSRCFLLYMAYENSKTRHGHHQRPRESEEGKMAHLCRSIAAEAIDAIALHWVPNRIQVWNAAWYLFQACMVPLLCIAMATSSSSSSEMAVDSESDVMFWYSSLNKALEVFADMKPWMRASDHAPNIIQVLVQAVSQRSTTFDTPSSTGGGSHLFGFPDELLTEMDWSLFPSGEDMFQIQYPLT</sequence>
<comment type="caution">
    <text evidence="11">The sequence shown here is derived from an EMBL/GenBank/DDBJ whole genome shotgun (WGS) entry which is preliminary data.</text>
</comment>
<comment type="similarity">
    <text evidence="2">Belongs to the major facilitator superfamily. Sugar transporter (TC 2.A.1.1) family.</text>
</comment>
<dbReference type="InterPro" id="IPR005828">
    <property type="entry name" value="MFS_sugar_transport-like"/>
</dbReference>
<feature type="transmembrane region" description="Helical" evidence="9">
    <location>
        <begin position="367"/>
        <end position="389"/>
    </location>
</feature>
<feature type="transmembrane region" description="Helical" evidence="9">
    <location>
        <begin position="84"/>
        <end position="104"/>
    </location>
</feature>
<organism evidence="11 12">
    <name type="scientific">Talaromyces pinophilus</name>
    <name type="common">Penicillium pinophilum</name>
    <dbReference type="NCBI Taxonomy" id="128442"/>
    <lineage>
        <taxon>Eukaryota</taxon>
        <taxon>Fungi</taxon>
        <taxon>Dikarya</taxon>
        <taxon>Ascomycota</taxon>
        <taxon>Pezizomycotina</taxon>
        <taxon>Eurotiomycetes</taxon>
        <taxon>Eurotiomycetidae</taxon>
        <taxon>Eurotiales</taxon>
        <taxon>Trichocomaceae</taxon>
        <taxon>Talaromyces</taxon>
        <taxon>Talaromyces sect. Talaromyces</taxon>
    </lineage>
</organism>
<gene>
    <name evidence="11" type="ORF">TCE0_034r10184</name>
</gene>
<dbReference type="Pfam" id="PF00083">
    <property type="entry name" value="Sugar_tr"/>
    <property type="match status" value="1"/>
</dbReference>
<keyword evidence="6 9" id="KW-0472">Membrane</keyword>
<feature type="transmembrane region" description="Helical" evidence="9">
    <location>
        <begin position="116"/>
        <end position="134"/>
    </location>
</feature>
<evidence type="ECO:0000256" key="2">
    <source>
        <dbReference type="ARBA" id="ARBA00010992"/>
    </source>
</evidence>
<dbReference type="InterPro" id="IPR003663">
    <property type="entry name" value="Sugar/inositol_transpt"/>
</dbReference>